<dbReference type="RefSeq" id="WP_126594035.1">
    <property type="nucleotide sequence ID" value="NZ_BIFQ01000001.1"/>
</dbReference>
<evidence type="ECO:0000313" key="1">
    <source>
        <dbReference type="EMBL" id="GCE02677.1"/>
    </source>
</evidence>
<protein>
    <submittedName>
        <fullName evidence="1">Uncharacterized protein</fullName>
    </submittedName>
</protein>
<gene>
    <name evidence="1" type="ORF">KDAU_00060</name>
    <name evidence="2" type="ORF">KDAU_50990</name>
    <name evidence="3" type="ORF">KDAU_51100</name>
    <name evidence="4" type="ORF">KDAU_74650</name>
</gene>
<evidence type="ECO:0000313" key="2">
    <source>
        <dbReference type="EMBL" id="GCE07770.1"/>
    </source>
</evidence>
<dbReference type="EMBL" id="BIFQ01000002">
    <property type="protein sequence ID" value="GCE10136.1"/>
    <property type="molecule type" value="Genomic_DNA"/>
</dbReference>
<dbReference type="EMBL" id="BIFQ01000002">
    <property type="protein sequence ID" value="GCE07781.1"/>
    <property type="molecule type" value="Genomic_DNA"/>
</dbReference>
<reference evidence="5" key="1">
    <citation type="submission" date="2018-12" db="EMBL/GenBank/DDBJ databases">
        <title>Tengunoibacter tsumagoiensis gen. nov., sp. nov., Dictyobacter kobayashii sp. nov., D. alpinus sp. nov., and D. joshuensis sp. nov. and description of Dictyobacteraceae fam. nov. within the order Ktedonobacterales isolated from Tengu-no-mugimeshi.</title>
        <authorList>
            <person name="Wang C.M."/>
            <person name="Zheng Y."/>
            <person name="Sakai Y."/>
            <person name="Toyoda A."/>
            <person name="Minakuchi Y."/>
            <person name="Abe K."/>
            <person name="Yokota A."/>
            <person name="Yabe S."/>
        </authorList>
    </citation>
    <scope>NUCLEOTIDE SEQUENCE [LARGE SCALE GENOMIC DNA]</scope>
    <source>
        <strain evidence="5">S-27</strain>
    </source>
</reference>
<comment type="caution">
    <text evidence="1">The sequence shown here is derived from an EMBL/GenBank/DDBJ whole genome shotgun (WGS) entry which is preliminary data.</text>
</comment>
<sequence>MQYRDEQGQLRYGYVVKVDRDGRHLEVMDAMAYPPAPTPFGAWKETIAFEAVEIAGNGFDCLGKCPVLEGLTKEECGR</sequence>
<evidence type="ECO:0000313" key="5">
    <source>
        <dbReference type="Proteomes" id="UP000287224"/>
    </source>
</evidence>
<dbReference type="EMBL" id="BIFQ01000001">
    <property type="protein sequence ID" value="GCE02677.1"/>
    <property type="molecule type" value="Genomic_DNA"/>
</dbReference>
<proteinExistence type="predicted"/>
<dbReference type="AlphaFoldDB" id="A0A401Z737"/>
<reference evidence="1" key="2">
    <citation type="journal article" date="2019" name="Int. J. Syst. Evol. Microbiol.">
        <title>Tengunoibacter tsumagoiensis gen. nov., sp. nov., Dictyobacter kobayashii sp. nov., Dictyobacter alpinus sp. nov., and description of Dictyobacteraceae fam. nov. within the order Ktedonobacterales isolated from Tengu-no-mugimeshi, a soil-like granular mass of micro-organisms, and emended descriptions of the genera Ktedonobacter and Dictyobacter.</title>
        <authorList>
            <person name="Wang C."/>
            <person name="Zheng Y."/>
            <person name="Sakai Y."/>
            <person name="Toyoda A."/>
            <person name="Minakuchi Y."/>
            <person name="Abe K."/>
            <person name="Yokota A."/>
            <person name="Yabe S."/>
        </authorList>
    </citation>
    <scope>NUCLEOTIDE SEQUENCE</scope>
    <source>
        <strain evidence="1">S-27</strain>
    </source>
</reference>
<keyword evidence="5" id="KW-1185">Reference proteome</keyword>
<accession>A0A401Z737</accession>
<evidence type="ECO:0000313" key="4">
    <source>
        <dbReference type="EMBL" id="GCE10136.1"/>
    </source>
</evidence>
<evidence type="ECO:0000313" key="3">
    <source>
        <dbReference type="EMBL" id="GCE07781.1"/>
    </source>
</evidence>
<dbReference type="EMBL" id="BIFQ01000001">
    <property type="protein sequence ID" value="GCE07770.1"/>
    <property type="molecule type" value="Genomic_DNA"/>
</dbReference>
<name>A0A401Z737_9CHLR</name>
<dbReference type="Proteomes" id="UP000287224">
    <property type="component" value="Unassembled WGS sequence"/>
</dbReference>
<organism evidence="1 5">
    <name type="scientific">Dictyobacter aurantiacus</name>
    <dbReference type="NCBI Taxonomy" id="1936993"/>
    <lineage>
        <taxon>Bacteria</taxon>
        <taxon>Bacillati</taxon>
        <taxon>Chloroflexota</taxon>
        <taxon>Ktedonobacteria</taxon>
        <taxon>Ktedonobacterales</taxon>
        <taxon>Dictyobacteraceae</taxon>
        <taxon>Dictyobacter</taxon>
    </lineage>
</organism>